<keyword evidence="1" id="KW-0732">Signal</keyword>
<feature type="signal peptide" evidence="1">
    <location>
        <begin position="1"/>
        <end position="24"/>
    </location>
</feature>
<gene>
    <name evidence="3" type="ORF">DWY25_00470</name>
</gene>
<accession>A0A412G660</accession>
<dbReference type="AlphaFoldDB" id="A0A412G660"/>
<feature type="chain" id="PRO_5039367853" evidence="1">
    <location>
        <begin position="25"/>
        <end position="385"/>
    </location>
</feature>
<name>A0A412G660_9FIRM</name>
<evidence type="ECO:0000256" key="1">
    <source>
        <dbReference type="SAM" id="SignalP"/>
    </source>
</evidence>
<evidence type="ECO:0000259" key="2">
    <source>
        <dbReference type="Pfam" id="PF01841"/>
    </source>
</evidence>
<dbReference type="InterPro" id="IPR002931">
    <property type="entry name" value="Transglutaminase-like"/>
</dbReference>
<dbReference type="InterPro" id="IPR038765">
    <property type="entry name" value="Papain-like_cys_pep_sf"/>
</dbReference>
<comment type="caution">
    <text evidence="3">The sequence shown here is derived from an EMBL/GenBank/DDBJ whole genome shotgun (WGS) entry which is preliminary data.</text>
</comment>
<dbReference type="EMBL" id="QRUP01000001">
    <property type="protein sequence ID" value="RGR76800.1"/>
    <property type="molecule type" value="Genomic_DNA"/>
</dbReference>
<reference evidence="3 4" key="1">
    <citation type="submission" date="2018-08" db="EMBL/GenBank/DDBJ databases">
        <title>A genome reference for cultivated species of the human gut microbiota.</title>
        <authorList>
            <person name="Zou Y."/>
            <person name="Xue W."/>
            <person name="Luo G."/>
        </authorList>
    </citation>
    <scope>NUCLEOTIDE SEQUENCE [LARGE SCALE GENOMIC DNA]</scope>
    <source>
        <strain evidence="3 4">AF24-29</strain>
    </source>
</reference>
<dbReference type="Proteomes" id="UP000284178">
    <property type="component" value="Unassembled WGS sequence"/>
</dbReference>
<proteinExistence type="predicted"/>
<sequence length="385" mass="43043">MGEIRMLKTIKIMLGLLCLLSGCAAKTTISDSLESLPVGFYEGAGFLVDHDRRLVLINTGQGWLGQIGVQSPLQRLEEEDGKLRFTYENEVFTLTIEPGKESYQGSLDHGGQTSSVALVWSEPEANDLLNFSLNASTQERMELLIKYQKYAPDGKVPAYQFDLGKDPQASAWLDQHQLDEVLSGKTDVELMKAGLSWVCGEYDHSSYSQYRGDDSLDSVGVYADTGKGLNCNNLSVLLSGILRSYGVKAVPVWCLSASQWDQECHVVVQAYSEQLDQWIFLDPTYNLMLMDEQGNYIGVEVLRSALIEGRPLTANPEANYNGEAFVLDDYRDYMTKNTFRFKRPAVCGREISDFVYLIPVNTQFSTSSLLSTDWDAFWATPEKDA</sequence>
<organism evidence="3 4">
    <name type="scientific">Holdemania filiformis</name>
    <dbReference type="NCBI Taxonomy" id="61171"/>
    <lineage>
        <taxon>Bacteria</taxon>
        <taxon>Bacillati</taxon>
        <taxon>Bacillota</taxon>
        <taxon>Erysipelotrichia</taxon>
        <taxon>Erysipelotrichales</taxon>
        <taxon>Erysipelotrichaceae</taxon>
        <taxon>Holdemania</taxon>
    </lineage>
</organism>
<keyword evidence="4" id="KW-1185">Reference proteome</keyword>
<dbReference type="Gene3D" id="3.10.620.30">
    <property type="match status" value="1"/>
</dbReference>
<dbReference type="PROSITE" id="PS51257">
    <property type="entry name" value="PROKAR_LIPOPROTEIN"/>
    <property type="match status" value="1"/>
</dbReference>
<evidence type="ECO:0000313" key="3">
    <source>
        <dbReference type="EMBL" id="RGR76800.1"/>
    </source>
</evidence>
<protein>
    <submittedName>
        <fullName evidence="3">Transglutaminase domain-containing protein</fullName>
    </submittedName>
</protein>
<evidence type="ECO:0000313" key="4">
    <source>
        <dbReference type="Proteomes" id="UP000284178"/>
    </source>
</evidence>
<feature type="domain" description="Transglutaminase-like" evidence="2">
    <location>
        <begin position="184"/>
        <end position="283"/>
    </location>
</feature>
<dbReference type="Pfam" id="PF01841">
    <property type="entry name" value="Transglut_core"/>
    <property type="match status" value="1"/>
</dbReference>
<dbReference type="SUPFAM" id="SSF54001">
    <property type="entry name" value="Cysteine proteinases"/>
    <property type="match status" value="1"/>
</dbReference>